<dbReference type="InterPro" id="IPR050791">
    <property type="entry name" value="Aldo-Keto_reductase"/>
</dbReference>
<dbReference type="Pfam" id="PF00248">
    <property type="entry name" value="Aldo_ket_red"/>
    <property type="match status" value="1"/>
</dbReference>
<evidence type="ECO:0000256" key="1">
    <source>
        <dbReference type="ARBA" id="ARBA00023002"/>
    </source>
</evidence>
<dbReference type="InterPro" id="IPR023210">
    <property type="entry name" value="NADP_OxRdtase_dom"/>
</dbReference>
<feature type="domain" description="NADP-dependent oxidoreductase" evidence="2">
    <location>
        <begin position="19"/>
        <end position="292"/>
    </location>
</feature>
<reference evidence="4" key="1">
    <citation type="journal article" date="2016" name="Genome Announc.">
        <title>Draft Genome Sequences of Five Rapidly Growing Mycobacterium Species, M. thermoresistibile, M. fortuitum subsp. acetamidolyticum, M. canariasense, M. brisbanense, and M. novocastrense.</title>
        <authorList>
            <person name="Katahira K."/>
            <person name="Ogura Y."/>
            <person name="Gotoh Y."/>
            <person name="Hayashi T."/>
        </authorList>
    </citation>
    <scope>NUCLEOTIDE SEQUENCE [LARGE SCALE GENOMIC DNA]</scope>
    <source>
        <strain evidence="4">JCM15298</strain>
    </source>
</reference>
<dbReference type="GO" id="GO:0005737">
    <property type="term" value="C:cytoplasm"/>
    <property type="evidence" value="ECO:0007669"/>
    <property type="project" value="TreeGrafter"/>
</dbReference>
<dbReference type="CDD" id="cd19088">
    <property type="entry name" value="AKR_AKR13B1"/>
    <property type="match status" value="1"/>
</dbReference>
<accession>A0A100WFB2</accession>
<sequence>MTTSHPGGTGTLGEHAVARIGYGAMGLGHELPQDDAVAVLRRALDLGVNHIDTASFYDDGVVNRRIRDALSPYPDDLVIVSKVGARPATSGPLPLALAQHPADLRAAVELDLAGLGVDRIPVVNLRRADSGPGLIAEGDQIVDLDDQLAELITLRDEGKIGAIGISNVDLATLRRALPAGIVCVQNSYNLLNRTHEDELTLCAERDIAWVPFFPLGSGFPGFPKVADNVAVQRIASELGVTGAQVGLAWLLAHSPNILLIAGTSKVAHLEQNLAAGAIEFSAEQLSALDAVEAESPDGDGVEAFLDESR</sequence>
<dbReference type="SUPFAM" id="SSF51430">
    <property type="entry name" value="NAD(P)-linked oxidoreductase"/>
    <property type="match status" value="1"/>
</dbReference>
<gene>
    <name evidence="3" type="ORF">RMCC_3939</name>
</gene>
<evidence type="ECO:0000313" key="4">
    <source>
        <dbReference type="Proteomes" id="UP000069443"/>
    </source>
</evidence>
<proteinExistence type="predicted"/>
<name>A0A100WFB2_MYCCR</name>
<dbReference type="Gene3D" id="3.20.20.100">
    <property type="entry name" value="NADP-dependent oxidoreductase domain"/>
    <property type="match status" value="1"/>
</dbReference>
<dbReference type="STRING" id="228230.RMCC_3939"/>
<evidence type="ECO:0000313" key="3">
    <source>
        <dbReference type="EMBL" id="GAS96973.1"/>
    </source>
</evidence>
<keyword evidence="4" id="KW-1185">Reference proteome</keyword>
<evidence type="ECO:0000259" key="2">
    <source>
        <dbReference type="Pfam" id="PF00248"/>
    </source>
</evidence>
<dbReference type="InterPro" id="IPR036812">
    <property type="entry name" value="NAD(P)_OxRdtase_dom_sf"/>
</dbReference>
<dbReference type="PANTHER" id="PTHR43625:SF40">
    <property type="entry name" value="ALDO-KETO REDUCTASE YAKC [NADP(+)]"/>
    <property type="match status" value="1"/>
</dbReference>
<comment type="caution">
    <text evidence="3">The sequence shown here is derived from an EMBL/GenBank/DDBJ whole genome shotgun (WGS) entry which is preliminary data.</text>
</comment>
<dbReference type="RefSeq" id="WP_062657919.1">
    <property type="nucleotide sequence ID" value="NZ_BCSY01000065.1"/>
</dbReference>
<dbReference type="GO" id="GO:0016491">
    <property type="term" value="F:oxidoreductase activity"/>
    <property type="evidence" value="ECO:0007669"/>
    <property type="project" value="UniProtKB-KW"/>
</dbReference>
<keyword evidence="1" id="KW-0560">Oxidoreductase</keyword>
<dbReference type="Proteomes" id="UP000069443">
    <property type="component" value="Unassembled WGS sequence"/>
</dbReference>
<dbReference type="AlphaFoldDB" id="A0A100WFB2"/>
<protein>
    <submittedName>
        <fullName evidence="3">Oxidoreductase YdbC</fullName>
    </submittedName>
</protein>
<dbReference type="EMBL" id="BCSY01000065">
    <property type="protein sequence ID" value="GAS96973.1"/>
    <property type="molecule type" value="Genomic_DNA"/>
</dbReference>
<reference evidence="4" key="2">
    <citation type="submission" date="2016-02" db="EMBL/GenBank/DDBJ databases">
        <title>Draft genome sequence of five rapidly growing Mycobacterium species.</title>
        <authorList>
            <person name="Katahira K."/>
            <person name="Gotou Y."/>
            <person name="Iida K."/>
            <person name="Ogura Y."/>
            <person name="Hayashi T."/>
        </authorList>
    </citation>
    <scope>NUCLEOTIDE SEQUENCE [LARGE SCALE GENOMIC DNA]</scope>
    <source>
        <strain evidence="4">JCM15298</strain>
    </source>
</reference>
<organism evidence="3 4">
    <name type="scientific">Mycolicibacterium canariasense</name>
    <name type="common">Mycobacterium canariasense</name>
    <dbReference type="NCBI Taxonomy" id="228230"/>
    <lineage>
        <taxon>Bacteria</taxon>
        <taxon>Bacillati</taxon>
        <taxon>Actinomycetota</taxon>
        <taxon>Actinomycetes</taxon>
        <taxon>Mycobacteriales</taxon>
        <taxon>Mycobacteriaceae</taxon>
        <taxon>Mycolicibacterium</taxon>
    </lineage>
</organism>
<dbReference type="PANTHER" id="PTHR43625">
    <property type="entry name" value="AFLATOXIN B1 ALDEHYDE REDUCTASE"/>
    <property type="match status" value="1"/>
</dbReference>